<gene>
    <name evidence="2" type="ORF">D8M06_16660</name>
</gene>
<name>A0A494ZUJ2_9BACI</name>
<dbReference type="OrthoDB" id="2456352at2"/>
<sequence length="62" mass="7820">MFRESIRFPSIFFVVSIIWQFIFDREVKWVDNIGICLLMFLFILFYNWSKVPYKWEKDHHDQ</sequence>
<protein>
    <submittedName>
        <fullName evidence="2">Uncharacterized protein</fullName>
    </submittedName>
</protein>
<dbReference type="AlphaFoldDB" id="A0A494ZUJ2"/>
<accession>A0A494ZUJ2</accession>
<feature type="transmembrane region" description="Helical" evidence="1">
    <location>
        <begin position="6"/>
        <end position="22"/>
    </location>
</feature>
<comment type="caution">
    <text evidence="2">The sequence shown here is derived from an EMBL/GenBank/DDBJ whole genome shotgun (WGS) entry which is preliminary data.</text>
</comment>
<proteinExistence type="predicted"/>
<keyword evidence="1" id="KW-1133">Transmembrane helix</keyword>
<dbReference type="RefSeq" id="WP_121205717.1">
    <property type="nucleotide sequence ID" value="NZ_RBZP01000020.1"/>
</dbReference>
<keyword evidence="1" id="KW-0812">Transmembrane</keyword>
<organism evidence="2 3">
    <name type="scientific">Oceanobacillus halophilus</name>
    <dbReference type="NCBI Taxonomy" id="930130"/>
    <lineage>
        <taxon>Bacteria</taxon>
        <taxon>Bacillati</taxon>
        <taxon>Bacillota</taxon>
        <taxon>Bacilli</taxon>
        <taxon>Bacillales</taxon>
        <taxon>Bacillaceae</taxon>
        <taxon>Oceanobacillus</taxon>
    </lineage>
</organism>
<keyword evidence="1" id="KW-0472">Membrane</keyword>
<evidence type="ECO:0000313" key="3">
    <source>
        <dbReference type="Proteomes" id="UP000269301"/>
    </source>
</evidence>
<dbReference type="EMBL" id="RBZP01000020">
    <property type="protein sequence ID" value="RKQ30000.1"/>
    <property type="molecule type" value="Genomic_DNA"/>
</dbReference>
<evidence type="ECO:0000256" key="1">
    <source>
        <dbReference type="SAM" id="Phobius"/>
    </source>
</evidence>
<reference evidence="2 3" key="1">
    <citation type="journal article" date="2016" name="Int. J. Syst. Evol. Microbiol.">
        <title>Oceanobacillus halophilus sp. nov., a novel moderately halophilic bacterium from a hypersaline lake.</title>
        <authorList>
            <person name="Amoozegar M.A."/>
            <person name="Bagheri M."/>
            <person name="Makhdoumi A."/>
            <person name="Nikou M.M."/>
            <person name="Fazeli S.A.S."/>
            <person name="Schumann P."/>
            <person name="Sproer C."/>
            <person name="Sanchez-Porro C."/>
            <person name="Ventosa A."/>
        </authorList>
    </citation>
    <scope>NUCLEOTIDE SEQUENCE [LARGE SCALE GENOMIC DNA]</scope>
    <source>
        <strain evidence="2 3">DSM 23996</strain>
    </source>
</reference>
<feature type="transmembrane region" description="Helical" evidence="1">
    <location>
        <begin position="29"/>
        <end position="48"/>
    </location>
</feature>
<dbReference type="Proteomes" id="UP000269301">
    <property type="component" value="Unassembled WGS sequence"/>
</dbReference>
<keyword evidence="3" id="KW-1185">Reference proteome</keyword>
<evidence type="ECO:0000313" key="2">
    <source>
        <dbReference type="EMBL" id="RKQ30000.1"/>
    </source>
</evidence>